<proteinExistence type="predicted"/>
<evidence type="ECO:0000313" key="4">
    <source>
        <dbReference type="Proteomes" id="UP000609064"/>
    </source>
</evidence>
<dbReference type="AlphaFoldDB" id="A0A916YSC2"/>
<evidence type="ECO:0000259" key="1">
    <source>
        <dbReference type="Pfam" id="PF13448"/>
    </source>
</evidence>
<evidence type="ECO:0000313" key="3">
    <source>
        <dbReference type="EMBL" id="GGD58537.1"/>
    </source>
</evidence>
<dbReference type="InterPro" id="IPR032295">
    <property type="entry name" value="DUF4842"/>
</dbReference>
<gene>
    <name evidence="3" type="ORF">GCM10011514_23220</name>
</gene>
<feature type="domain" description="DUF4842" evidence="2">
    <location>
        <begin position="439"/>
        <end position="645"/>
    </location>
</feature>
<dbReference type="Pfam" id="PF16130">
    <property type="entry name" value="DUF4842"/>
    <property type="match status" value="1"/>
</dbReference>
<organism evidence="3 4">
    <name type="scientific">Emticicia aquatilis</name>
    <dbReference type="NCBI Taxonomy" id="1537369"/>
    <lineage>
        <taxon>Bacteria</taxon>
        <taxon>Pseudomonadati</taxon>
        <taxon>Bacteroidota</taxon>
        <taxon>Cytophagia</taxon>
        <taxon>Cytophagales</taxon>
        <taxon>Leadbetterellaceae</taxon>
        <taxon>Emticicia</taxon>
    </lineage>
</organism>
<dbReference type="NCBIfam" id="TIGR04456">
    <property type="entry name" value="LruC_dom"/>
    <property type="match status" value="1"/>
</dbReference>
<sequence length="660" mass="72844">MKDNTSANTSAAAIENLNISPDFNFKTSEKVAIKVSIFNGQDKPLKSIPFSIVTEPNGEVIFSGMTNQNGMLEFTKELGNHIKQISFKTDIIGVPNSLTVNIQNNKATFQIGGSVPATNMFVEDSNSDNAREIYSEQSNGLPDFKTLGSWNTAGVPKYLEPVNESITSEFMQDITASLPESKPLTSSHPDYLKNDKPTTLIITEKADVWITFVHEGAGWLNSLGFYTFDPKNPPQKVDDLKNLTMVFPNVSYSGSGGGLVAGNKVKIGTFDTGTGIGFVLLANAFKDGKVGSAYYPHFSHSNLNTESNADLRRHFVLLDDSKSNRMLLAVEDVSRENKPIGCDNDFNDAVFFVTSNPVKAIENPAIPKMDTFKDSDGDGVGDTRDEFPNDPNRAFTSYTPSKTTFASLAYEDLWPSKGDYDFNDLVLDYQVQEVYNANNQVVDVKVRTVVRAVGASLKNGWGIQLPIEPSAIKKVSGQSLKNGYIKTLANGTEAEQSNAVIMIFDDAFNQIRRVGADFVNTVEGQPYSKGDTLNVAIEFASPIASSKLGTAPYNPFLVVNYERGKEIHLPNYAPTDKADAKLFGTSHDRSNPAKNTYYKNWKNLPWAIQVPVSFDYPYEKQEILKGHLMFSKWAESGGTQYADWYLDKTGYRSKANIYTK</sequence>
<dbReference type="EMBL" id="BMKK01000004">
    <property type="protein sequence ID" value="GGD58537.1"/>
    <property type="molecule type" value="Genomic_DNA"/>
</dbReference>
<protein>
    <submittedName>
        <fullName evidence="3">LruC domain-containing protein</fullName>
    </submittedName>
</protein>
<feature type="domain" description="DUF4114" evidence="1">
    <location>
        <begin position="270"/>
        <end position="356"/>
    </location>
</feature>
<name>A0A916YSC2_9BACT</name>
<comment type="caution">
    <text evidence="3">The sequence shown here is derived from an EMBL/GenBank/DDBJ whole genome shotgun (WGS) entry which is preliminary data.</text>
</comment>
<dbReference type="InterPro" id="IPR031025">
    <property type="entry name" value="LruC_dom"/>
</dbReference>
<evidence type="ECO:0000259" key="2">
    <source>
        <dbReference type="Pfam" id="PF16130"/>
    </source>
</evidence>
<reference evidence="3" key="2">
    <citation type="submission" date="2020-09" db="EMBL/GenBank/DDBJ databases">
        <authorList>
            <person name="Sun Q."/>
            <person name="Zhou Y."/>
        </authorList>
    </citation>
    <scope>NUCLEOTIDE SEQUENCE</scope>
    <source>
        <strain evidence="3">CGMCC 1.15958</strain>
    </source>
</reference>
<reference evidence="3" key="1">
    <citation type="journal article" date="2014" name="Int. J. Syst. Evol. Microbiol.">
        <title>Complete genome sequence of Corynebacterium casei LMG S-19264T (=DSM 44701T), isolated from a smear-ripened cheese.</title>
        <authorList>
            <consortium name="US DOE Joint Genome Institute (JGI-PGF)"/>
            <person name="Walter F."/>
            <person name="Albersmeier A."/>
            <person name="Kalinowski J."/>
            <person name="Ruckert C."/>
        </authorList>
    </citation>
    <scope>NUCLEOTIDE SEQUENCE</scope>
    <source>
        <strain evidence="3">CGMCC 1.15958</strain>
    </source>
</reference>
<dbReference type="InterPro" id="IPR025193">
    <property type="entry name" value="DUF4114"/>
</dbReference>
<accession>A0A916YSC2</accession>
<dbReference type="Pfam" id="PF13448">
    <property type="entry name" value="DUF4114"/>
    <property type="match status" value="1"/>
</dbReference>
<keyword evidence="4" id="KW-1185">Reference proteome</keyword>
<dbReference type="Proteomes" id="UP000609064">
    <property type="component" value="Unassembled WGS sequence"/>
</dbReference>